<evidence type="ECO:0000256" key="8">
    <source>
        <dbReference type="ARBA" id="ARBA00023133"/>
    </source>
</evidence>
<evidence type="ECO:0000256" key="6">
    <source>
        <dbReference type="ARBA" id="ARBA00022827"/>
    </source>
</evidence>
<evidence type="ECO:0000313" key="13">
    <source>
        <dbReference type="EMBL" id="KZT00496.1"/>
    </source>
</evidence>
<evidence type="ECO:0000256" key="5">
    <source>
        <dbReference type="ARBA" id="ARBA00022630"/>
    </source>
</evidence>
<keyword evidence="5 11" id="KW-0285">Flavoprotein</keyword>
<dbReference type="GO" id="GO:0004729">
    <property type="term" value="F:oxygen-dependent protoporphyrinogen oxidase activity"/>
    <property type="evidence" value="ECO:0007669"/>
    <property type="project" value="UniProtKB-UniRule"/>
</dbReference>
<keyword evidence="6 11" id="KW-0274">FAD</keyword>
<comment type="cofactor">
    <cofactor evidence="11">
        <name>FAD</name>
        <dbReference type="ChEBI" id="CHEBI:57692"/>
    </cofactor>
    <text evidence="11">Binds 1 FAD per subunit.</text>
</comment>
<comment type="pathway">
    <text evidence="2 11">Porphyrin-containing compound metabolism; protoporphyrin-IX biosynthesis; protoporphyrin-IX from protoporphyrinogen-IX: step 1/1.</text>
</comment>
<comment type="catalytic activity">
    <reaction evidence="10 11">
        <text>protoporphyrinogen IX + 3 O2 = protoporphyrin IX + 3 H2O2</text>
        <dbReference type="Rhea" id="RHEA:25576"/>
        <dbReference type="ChEBI" id="CHEBI:15379"/>
        <dbReference type="ChEBI" id="CHEBI:16240"/>
        <dbReference type="ChEBI" id="CHEBI:57306"/>
        <dbReference type="ChEBI" id="CHEBI:57307"/>
        <dbReference type="EC" id="1.3.3.4"/>
    </reaction>
</comment>
<dbReference type="PANTHER" id="PTHR42923">
    <property type="entry name" value="PROTOPORPHYRINOGEN OXIDASE"/>
    <property type="match status" value="1"/>
</dbReference>
<gene>
    <name evidence="13" type="ORF">LAESUDRAFT_732230</name>
</gene>
<dbReference type="InterPro" id="IPR002937">
    <property type="entry name" value="Amino_oxidase"/>
</dbReference>
<proteinExistence type="inferred from homology"/>
<dbReference type="Gene3D" id="3.50.50.60">
    <property type="entry name" value="FAD/NAD(P)-binding domain"/>
    <property type="match status" value="1"/>
</dbReference>
<feature type="domain" description="Amine oxidase" evidence="12">
    <location>
        <begin position="13"/>
        <end position="415"/>
    </location>
</feature>
<dbReference type="InterPro" id="IPR036188">
    <property type="entry name" value="FAD/NAD-bd_sf"/>
</dbReference>
<organism evidence="13 14">
    <name type="scientific">Laetiporus sulphureus 93-53</name>
    <dbReference type="NCBI Taxonomy" id="1314785"/>
    <lineage>
        <taxon>Eukaryota</taxon>
        <taxon>Fungi</taxon>
        <taxon>Dikarya</taxon>
        <taxon>Basidiomycota</taxon>
        <taxon>Agaricomycotina</taxon>
        <taxon>Agaricomycetes</taxon>
        <taxon>Polyporales</taxon>
        <taxon>Laetiporus</taxon>
    </lineage>
</organism>
<dbReference type="SUPFAM" id="SSF54373">
    <property type="entry name" value="FAD-linked reductases, C-terminal domain"/>
    <property type="match status" value="1"/>
</dbReference>
<comment type="function">
    <text evidence="1 11">Catalyzes the 6-electron oxidation of protoporphyrinogen-IX to form protoporphyrin-IX.</text>
</comment>
<dbReference type="EC" id="1.3.3.4" evidence="4 11"/>
<dbReference type="PANTHER" id="PTHR42923:SF3">
    <property type="entry name" value="PROTOPORPHYRINOGEN OXIDASE"/>
    <property type="match status" value="1"/>
</dbReference>
<reference evidence="13 14" key="1">
    <citation type="journal article" date="2016" name="Mol. Biol. Evol.">
        <title>Comparative Genomics of Early-Diverging Mushroom-Forming Fungi Provides Insights into the Origins of Lignocellulose Decay Capabilities.</title>
        <authorList>
            <person name="Nagy L.G."/>
            <person name="Riley R."/>
            <person name="Tritt A."/>
            <person name="Adam C."/>
            <person name="Daum C."/>
            <person name="Floudas D."/>
            <person name="Sun H."/>
            <person name="Yadav J.S."/>
            <person name="Pangilinan J."/>
            <person name="Larsson K.H."/>
            <person name="Matsuura K."/>
            <person name="Barry K."/>
            <person name="Labutti K."/>
            <person name="Kuo R."/>
            <person name="Ohm R.A."/>
            <person name="Bhattacharya S.S."/>
            <person name="Shirouzu T."/>
            <person name="Yoshinaga Y."/>
            <person name="Martin F.M."/>
            <person name="Grigoriev I.V."/>
            <person name="Hibbett D.S."/>
        </authorList>
    </citation>
    <scope>NUCLEOTIDE SEQUENCE [LARGE SCALE GENOMIC DNA]</scope>
    <source>
        <strain evidence="13 14">93-53</strain>
    </source>
</reference>
<protein>
    <recommendedName>
        <fullName evidence="4 11">Protoporphyrinogen oxidase</fullName>
        <ecNumber evidence="4 11">1.3.3.4</ecNumber>
    </recommendedName>
</protein>
<dbReference type="STRING" id="1314785.A0A165B8M1"/>
<dbReference type="SUPFAM" id="SSF51905">
    <property type="entry name" value="FAD/NAD(P)-binding domain"/>
    <property type="match status" value="1"/>
</dbReference>
<evidence type="ECO:0000256" key="7">
    <source>
        <dbReference type="ARBA" id="ARBA00023002"/>
    </source>
</evidence>
<dbReference type="GO" id="GO:0006782">
    <property type="term" value="P:protoporphyrinogen IX biosynthetic process"/>
    <property type="evidence" value="ECO:0007669"/>
    <property type="project" value="UniProtKB-UniRule"/>
</dbReference>
<name>A0A165B8M1_9APHY</name>
<dbReference type="NCBIfam" id="TIGR00562">
    <property type="entry name" value="proto_IX_ox"/>
    <property type="match status" value="1"/>
</dbReference>
<keyword evidence="8 11" id="KW-0350">Heme biosynthesis</keyword>
<evidence type="ECO:0000256" key="1">
    <source>
        <dbReference type="ARBA" id="ARBA00002600"/>
    </source>
</evidence>
<dbReference type="FunCoup" id="A0A165B8M1">
    <property type="interactions" value="238"/>
</dbReference>
<keyword evidence="14" id="KW-1185">Reference proteome</keyword>
<dbReference type="EMBL" id="KV427684">
    <property type="protein sequence ID" value="KZT00496.1"/>
    <property type="molecule type" value="Genomic_DNA"/>
</dbReference>
<dbReference type="Pfam" id="PF01593">
    <property type="entry name" value="Amino_oxidase"/>
    <property type="match status" value="1"/>
</dbReference>
<dbReference type="InterPro" id="IPR004572">
    <property type="entry name" value="Protoporphyrinogen_oxidase"/>
</dbReference>
<keyword evidence="9 11" id="KW-0627">Porphyrin biosynthesis</keyword>
<dbReference type="InterPro" id="IPR050464">
    <property type="entry name" value="Zeta_carotene_desat/Oxidored"/>
</dbReference>
<dbReference type="OrthoDB" id="438553at2759"/>
<comment type="subcellular location">
    <subcellularLocation>
        <location evidence="11">Mitochondrion inner membrane</location>
    </subcellularLocation>
</comment>
<dbReference type="GeneID" id="63827230"/>
<sequence>MPPTHVAILGGGLTGLSSAFHLSRRFPKARITLLERQPRLGGWVRSERVPVRVPIAAVEGGAGRTEEASVLLEAGPRTLRPNALAVLELVNLLNLTPSLITVPRTAPAARNRFLHIPGTRGLELIPASLPALLASPLGRLLIRAIVKDAVGSTYKAVGTHSTESTDDDESLESFLMRHFGGEFARTLGSALVHGVYAADARELSVKAAFPSLLEMERQGRGSVVRGAIRSAFGSTDSGKKVRSREEDPTLKEYYDVGAVPYLMNGVSVFSFRNGMETMVRALENSFWNKGNVKIVKGDGAARLSKIGDNFEITTASGRVHSVSHLVSSIPLPSLYSLLETSASSLPSTSALSIPPHLTASPSSSVTVVNLIFPVVFSRPLYPPGFGYLIPRPPPPYDYSRGNELGILGTVFDSSSLAEQDRGPAADKVKKVTVILGRPYSASAANLQSPTFIDRLLHQLAVHLAPNQDGEIRPLPKPLFVRIHQHAGCIPAPTVGHERRMEEMRAAVREHWGERAEIVGAGVGGVSVGACVEMGRNVGKEW</sequence>
<dbReference type="UniPathway" id="UPA00251">
    <property type="reaction ID" value="UER00324"/>
</dbReference>
<dbReference type="InParanoid" id="A0A165B8M1"/>
<evidence type="ECO:0000256" key="11">
    <source>
        <dbReference type="RuleBase" id="RU367069"/>
    </source>
</evidence>
<evidence type="ECO:0000256" key="2">
    <source>
        <dbReference type="ARBA" id="ARBA00005073"/>
    </source>
</evidence>
<evidence type="ECO:0000256" key="4">
    <source>
        <dbReference type="ARBA" id="ARBA00012867"/>
    </source>
</evidence>
<keyword evidence="7 11" id="KW-0560">Oxidoreductase</keyword>
<dbReference type="GO" id="GO:0005743">
    <property type="term" value="C:mitochondrial inner membrane"/>
    <property type="evidence" value="ECO:0007669"/>
    <property type="project" value="UniProtKB-SubCell"/>
</dbReference>
<evidence type="ECO:0000259" key="12">
    <source>
        <dbReference type="Pfam" id="PF01593"/>
    </source>
</evidence>
<dbReference type="RefSeq" id="XP_040758236.1">
    <property type="nucleotide sequence ID" value="XM_040910201.1"/>
</dbReference>
<accession>A0A165B8M1</accession>
<evidence type="ECO:0000256" key="9">
    <source>
        <dbReference type="ARBA" id="ARBA00023244"/>
    </source>
</evidence>
<evidence type="ECO:0000256" key="3">
    <source>
        <dbReference type="ARBA" id="ARBA00010551"/>
    </source>
</evidence>
<comment type="similarity">
    <text evidence="3 11">Belongs to the protoporphyrinogen/coproporphyrinogen oxidase family. Protoporphyrinogen oxidase subfamily.</text>
</comment>
<evidence type="ECO:0000313" key="14">
    <source>
        <dbReference type="Proteomes" id="UP000076871"/>
    </source>
</evidence>
<evidence type="ECO:0000256" key="10">
    <source>
        <dbReference type="ARBA" id="ARBA00047554"/>
    </source>
</evidence>
<dbReference type="Proteomes" id="UP000076871">
    <property type="component" value="Unassembled WGS sequence"/>
</dbReference>
<dbReference type="AlphaFoldDB" id="A0A165B8M1"/>